<keyword evidence="1" id="KW-0677">Repeat</keyword>
<dbReference type="PANTHER" id="PTHR24198:SF165">
    <property type="entry name" value="ANKYRIN REPEAT-CONTAINING PROTEIN-RELATED"/>
    <property type="match status" value="1"/>
</dbReference>
<organism evidence="4 5">
    <name type="scientific">Didymosphaeria variabile</name>
    <dbReference type="NCBI Taxonomy" id="1932322"/>
    <lineage>
        <taxon>Eukaryota</taxon>
        <taxon>Fungi</taxon>
        <taxon>Dikarya</taxon>
        <taxon>Ascomycota</taxon>
        <taxon>Pezizomycotina</taxon>
        <taxon>Dothideomycetes</taxon>
        <taxon>Pleosporomycetidae</taxon>
        <taxon>Pleosporales</taxon>
        <taxon>Massarineae</taxon>
        <taxon>Didymosphaeriaceae</taxon>
        <taxon>Didymosphaeria</taxon>
    </lineage>
</organism>
<dbReference type="GO" id="GO:0005737">
    <property type="term" value="C:cytoplasm"/>
    <property type="evidence" value="ECO:0007669"/>
    <property type="project" value="TreeGrafter"/>
</dbReference>
<keyword evidence="2 3" id="KW-0040">ANK repeat</keyword>
<dbReference type="Gene3D" id="1.25.40.20">
    <property type="entry name" value="Ankyrin repeat-containing domain"/>
    <property type="match status" value="1"/>
</dbReference>
<dbReference type="RefSeq" id="XP_056073661.1">
    <property type="nucleotide sequence ID" value="XM_056213353.1"/>
</dbReference>
<feature type="repeat" description="ANK" evidence="3">
    <location>
        <begin position="335"/>
        <end position="363"/>
    </location>
</feature>
<dbReference type="PROSITE" id="PS50088">
    <property type="entry name" value="ANK_REPEAT"/>
    <property type="match status" value="1"/>
</dbReference>
<dbReference type="InterPro" id="IPR002110">
    <property type="entry name" value="Ankyrin_rpt"/>
</dbReference>
<name>A0A9W8XPP5_9PLEO</name>
<dbReference type="GeneID" id="80908099"/>
<keyword evidence="5" id="KW-1185">Reference proteome</keyword>
<dbReference type="EMBL" id="JAPEUX010000003">
    <property type="protein sequence ID" value="KAJ4356535.1"/>
    <property type="molecule type" value="Genomic_DNA"/>
</dbReference>
<evidence type="ECO:0000313" key="5">
    <source>
        <dbReference type="Proteomes" id="UP001140513"/>
    </source>
</evidence>
<gene>
    <name evidence="4" type="ORF">N0V89_004569</name>
</gene>
<dbReference type="Pfam" id="PF00023">
    <property type="entry name" value="Ank"/>
    <property type="match status" value="1"/>
</dbReference>
<dbReference type="OrthoDB" id="3671334at2759"/>
<dbReference type="PANTHER" id="PTHR24198">
    <property type="entry name" value="ANKYRIN REPEAT AND PROTEIN KINASE DOMAIN-CONTAINING PROTEIN"/>
    <property type="match status" value="1"/>
</dbReference>
<reference evidence="4" key="1">
    <citation type="submission" date="2022-10" db="EMBL/GenBank/DDBJ databases">
        <title>Tapping the CABI collections for fungal endophytes: first genome assemblies for Collariella, Neodidymelliopsis, Ascochyta clinopodiicola, Didymella pomorum, Didymosphaeria variabile, Neocosmospora piperis and Neocucurbitaria cava.</title>
        <authorList>
            <person name="Hill R."/>
        </authorList>
    </citation>
    <scope>NUCLEOTIDE SEQUENCE</scope>
    <source>
        <strain evidence="4">IMI 356815</strain>
    </source>
</reference>
<sequence length="449" mass="50693">MELLDLPPEVFQKIVHDLVREAEPSGTFAAEIEYDIFAKQSKQVFEGRKNHKILRQKIWLYLFYQTKFRNTKHALCNAINNMIASFQDELGITTEAGLFSLREKFCKAVAVTMDRRHSAKYQGETLASILGIGSKSFWDADEMTKARESTADHYQSKLGAASAVGNIKMVKELLLDNRPTTSECFMDNSIFGNPIHNAVALENIEMLTAISESLKAIPRTEFHSTGDLGSYLSMYFTRNLQEAVDARRLDMVQILFDMHHARLRIHPRVFTRWVKIALESGMDEVLDMVFGVRFPLHQEMKIEKQLFQLACKLSNTNAIAKLIGHPAMGPNHVWRTSTPLLVAVKEGCPEVVKTVLNSGATVNGVYVTKNRPSGYMQEHVKPIEVAMKRGDTDVIQVLLDSGAQLRNLVVASRKKAVYNLLRKAKMEATRSPVPTYAEKYPKRKKSTAT</sequence>
<dbReference type="SUPFAM" id="SSF48403">
    <property type="entry name" value="Ankyrin repeat"/>
    <property type="match status" value="1"/>
</dbReference>
<dbReference type="AlphaFoldDB" id="A0A9W8XPP5"/>
<evidence type="ECO:0000256" key="3">
    <source>
        <dbReference type="PROSITE-ProRule" id="PRU00023"/>
    </source>
</evidence>
<evidence type="ECO:0000256" key="2">
    <source>
        <dbReference type="ARBA" id="ARBA00023043"/>
    </source>
</evidence>
<dbReference type="SMART" id="SM00248">
    <property type="entry name" value="ANK"/>
    <property type="match status" value="2"/>
</dbReference>
<dbReference type="Proteomes" id="UP001140513">
    <property type="component" value="Unassembled WGS sequence"/>
</dbReference>
<dbReference type="InterPro" id="IPR036770">
    <property type="entry name" value="Ankyrin_rpt-contain_sf"/>
</dbReference>
<proteinExistence type="predicted"/>
<comment type="caution">
    <text evidence="4">The sequence shown here is derived from an EMBL/GenBank/DDBJ whole genome shotgun (WGS) entry which is preliminary data.</text>
</comment>
<dbReference type="PROSITE" id="PS50297">
    <property type="entry name" value="ANK_REP_REGION"/>
    <property type="match status" value="1"/>
</dbReference>
<protein>
    <recommendedName>
        <fullName evidence="6">Ankyrin</fullName>
    </recommendedName>
</protein>
<accession>A0A9W8XPP5</accession>
<evidence type="ECO:0008006" key="6">
    <source>
        <dbReference type="Google" id="ProtNLM"/>
    </source>
</evidence>
<evidence type="ECO:0000256" key="1">
    <source>
        <dbReference type="ARBA" id="ARBA00022737"/>
    </source>
</evidence>
<evidence type="ECO:0000313" key="4">
    <source>
        <dbReference type="EMBL" id="KAJ4356535.1"/>
    </source>
</evidence>